<dbReference type="Proteomes" id="UP000245657">
    <property type="component" value="Unassembled WGS sequence"/>
</dbReference>
<organism evidence="1 2">
    <name type="scientific">Methanospirillum lacunae</name>
    <dbReference type="NCBI Taxonomy" id="668570"/>
    <lineage>
        <taxon>Archaea</taxon>
        <taxon>Methanobacteriati</taxon>
        <taxon>Methanobacteriota</taxon>
        <taxon>Stenosarchaea group</taxon>
        <taxon>Methanomicrobia</taxon>
        <taxon>Methanomicrobiales</taxon>
        <taxon>Methanospirillaceae</taxon>
        <taxon>Methanospirillum</taxon>
    </lineage>
</organism>
<dbReference type="AlphaFoldDB" id="A0A2V2N1D3"/>
<evidence type="ECO:0000313" key="2">
    <source>
        <dbReference type="Proteomes" id="UP000245657"/>
    </source>
</evidence>
<evidence type="ECO:0000313" key="1">
    <source>
        <dbReference type="EMBL" id="PWR71476.1"/>
    </source>
</evidence>
<gene>
    <name evidence="1" type="ORF">DK846_11480</name>
</gene>
<reference evidence="1 2" key="1">
    <citation type="submission" date="2018-05" db="EMBL/GenBank/DDBJ databases">
        <title>Draft genome of Methanospirillum lacunae Ki8-1.</title>
        <authorList>
            <person name="Dueholm M.S."/>
            <person name="Nielsen P.H."/>
            <person name="Bakmann L.F."/>
            <person name="Otzen D.E."/>
        </authorList>
    </citation>
    <scope>NUCLEOTIDE SEQUENCE [LARGE SCALE GENOMIC DNA]</scope>
    <source>
        <strain evidence="1 2">Ki8-1</strain>
    </source>
</reference>
<keyword evidence="2" id="KW-1185">Reference proteome</keyword>
<protein>
    <submittedName>
        <fullName evidence="1">Uncharacterized protein</fullName>
    </submittedName>
</protein>
<accession>A0A2V2N1D3</accession>
<proteinExistence type="predicted"/>
<comment type="caution">
    <text evidence="1">The sequence shown here is derived from an EMBL/GenBank/DDBJ whole genome shotgun (WGS) entry which is preliminary data.</text>
</comment>
<sequence>MQMGYVCNQPYAICDTTICVPDKNDPTKMRCSCSVENGSSIGGACSTWEPVGIYMNGDGEWMIKAGYSVGQVTSTFSFAHAAPVQGNEIDPNTTPSDYQGDVYMKSCSNASGNGVFADSWNAPCTVLPQDINVDINTDRPASPYAVCDCGLVLNNSEWYVAVHGADKCDNESYCKDYIISAGQKHSTDLEIQKLGNYLADNPGVDPSQPYKIEYCNNCTDCTSNKSVS</sequence>
<dbReference type="EMBL" id="QGMY01000008">
    <property type="protein sequence ID" value="PWR71476.1"/>
    <property type="molecule type" value="Genomic_DNA"/>
</dbReference>
<name>A0A2V2N1D3_9EURY</name>